<reference evidence="1 2" key="1">
    <citation type="submission" date="2018-03" db="EMBL/GenBank/DDBJ databases">
        <title>Three Siphoviridae Salmonella enterica serovar enteritidis bacteriophage show promising potential for phage therapy.</title>
        <authorList>
            <person name="Chen Y."/>
            <person name="Sun E."/>
            <person name="Yang L."/>
            <person name="Wu B."/>
        </authorList>
    </citation>
    <scope>NUCLEOTIDE SEQUENCE [LARGE SCALE GENOMIC DNA]</scope>
</reference>
<keyword evidence="2" id="KW-1185">Reference proteome</keyword>
<accession>A0A2R3U9G2</accession>
<dbReference type="KEGG" id="vg:54990305"/>
<sequence>MITINLSEHQARLLLAGLGWRENNEVTASLKVARSVCDELFTQLEQQLMPRSTSAAELAVWRHENGLNEMDVEKWKRKHETMTSFDIACEWGKESNKI</sequence>
<evidence type="ECO:0000313" key="2">
    <source>
        <dbReference type="Proteomes" id="UP000244837"/>
    </source>
</evidence>
<proteinExistence type="predicted"/>
<protein>
    <submittedName>
        <fullName evidence="1">Uncharacterized protein</fullName>
    </submittedName>
</protein>
<dbReference type="EMBL" id="MH102284">
    <property type="protein sequence ID" value="AVQ09810.1"/>
    <property type="molecule type" value="Genomic_DNA"/>
</dbReference>
<name>A0A2R3U9G2_9CAUD</name>
<organism evidence="1 2">
    <name type="scientific">Salmonella phage vB_SenS_PHB07</name>
    <dbReference type="NCBI Taxonomy" id="2136179"/>
    <lineage>
        <taxon>Viruses</taxon>
        <taxon>Duplodnaviria</taxon>
        <taxon>Heunggongvirae</taxon>
        <taxon>Uroviricota</taxon>
        <taxon>Caudoviricetes</taxon>
        <taxon>Drexlerviridae</taxon>
        <taxon>Tempevirinae</taxon>
        <taxon>Tlsvirus</taxon>
        <taxon>Tlsvirus PHB07</taxon>
    </lineage>
</organism>
<dbReference type="InterPro" id="IPR055604">
    <property type="entry name" value="DUF7180"/>
</dbReference>
<dbReference type="Proteomes" id="UP000244837">
    <property type="component" value="Segment"/>
</dbReference>
<dbReference type="RefSeq" id="YP_009799814.1">
    <property type="nucleotide sequence ID" value="NC_047947.1"/>
</dbReference>
<dbReference type="GeneID" id="54990305"/>
<dbReference type="Pfam" id="PF23805">
    <property type="entry name" value="DUF7180"/>
    <property type="match status" value="1"/>
</dbReference>
<evidence type="ECO:0000313" key="1">
    <source>
        <dbReference type="EMBL" id="AVQ09810.1"/>
    </source>
</evidence>